<accession>A0ABD1SGR4</accession>
<feature type="compositionally biased region" description="Low complexity" evidence="1">
    <location>
        <begin position="21"/>
        <end position="35"/>
    </location>
</feature>
<dbReference type="EMBL" id="JBFOLK010000007">
    <property type="protein sequence ID" value="KAL2499930.1"/>
    <property type="molecule type" value="Genomic_DNA"/>
</dbReference>
<feature type="region of interest" description="Disordered" evidence="1">
    <location>
        <begin position="1"/>
        <end position="114"/>
    </location>
</feature>
<evidence type="ECO:0000313" key="3">
    <source>
        <dbReference type="Proteomes" id="UP001604336"/>
    </source>
</evidence>
<feature type="compositionally biased region" description="Basic and acidic residues" evidence="1">
    <location>
        <begin position="58"/>
        <end position="105"/>
    </location>
</feature>
<proteinExistence type="predicted"/>
<sequence>MAEPKDPKIKLFGKTIELPETSTDAAADNSGAGSAQSCDAAGENSSLQDPPSSSSSMLEDRSLNRDTDEQESHKDKDISDKKQDDSKKEDRARPLMSEELKDSEVSRPTSENSQQPFYWYRCCGRKNLKG</sequence>
<organism evidence="2 3">
    <name type="scientific">Abeliophyllum distichum</name>
    <dbReference type="NCBI Taxonomy" id="126358"/>
    <lineage>
        <taxon>Eukaryota</taxon>
        <taxon>Viridiplantae</taxon>
        <taxon>Streptophyta</taxon>
        <taxon>Embryophyta</taxon>
        <taxon>Tracheophyta</taxon>
        <taxon>Spermatophyta</taxon>
        <taxon>Magnoliopsida</taxon>
        <taxon>eudicotyledons</taxon>
        <taxon>Gunneridae</taxon>
        <taxon>Pentapetalae</taxon>
        <taxon>asterids</taxon>
        <taxon>lamiids</taxon>
        <taxon>Lamiales</taxon>
        <taxon>Oleaceae</taxon>
        <taxon>Forsythieae</taxon>
        <taxon>Abeliophyllum</taxon>
    </lineage>
</organism>
<dbReference type="Proteomes" id="UP001604336">
    <property type="component" value="Unassembled WGS sequence"/>
</dbReference>
<comment type="caution">
    <text evidence="2">The sequence shown here is derived from an EMBL/GenBank/DDBJ whole genome shotgun (WGS) entry which is preliminary data.</text>
</comment>
<name>A0ABD1SGR4_9LAMI</name>
<feature type="compositionally biased region" description="Low complexity" evidence="1">
    <location>
        <begin position="45"/>
        <end position="57"/>
    </location>
</feature>
<protein>
    <submittedName>
        <fullName evidence="2">Dof-type domain-containing protein</fullName>
    </submittedName>
</protein>
<reference evidence="3" key="1">
    <citation type="submission" date="2024-07" db="EMBL/GenBank/DDBJ databases">
        <title>Two chromosome-level genome assemblies of Korean endemic species Abeliophyllum distichum and Forsythia ovata (Oleaceae).</title>
        <authorList>
            <person name="Jang H."/>
        </authorList>
    </citation>
    <scope>NUCLEOTIDE SEQUENCE [LARGE SCALE GENOMIC DNA]</scope>
</reference>
<gene>
    <name evidence="2" type="ORF">Adt_25480</name>
</gene>
<evidence type="ECO:0000256" key="1">
    <source>
        <dbReference type="SAM" id="MobiDB-lite"/>
    </source>
</evidence>
<keyword evidence="3" id="KW-1185">Reference proteome</keyword>
<evidence type="ECO:0000313" key="2">
    <source>
        <dbReference type="EMBL" id="KAL2499930.1"/>
    </source>
</evidence>
<dbReference type="AlphaFoldDB" id="A0ABD1SGR4"/>